<gene>
    <name evidence="1" type="ORF">DCAF_LOCUS10273</name>
</gene>
<protein>
    <submittedName>
        <fullName evidence="1">Uncharacterized protein</fullName>
    </submittedName>
</protein>
<name>A0AAV1RI52_9ROSI</name>
<reference evidence="1 2" key="1">
    <citation type="submission" date="2024-01" db="EMBL/GenBank/DDBJ databases">
        <authorList>
            <person name="Waweru B."/>
        </authorList>
    </citation>
    <scope>NUCLEOTIDE SEQUENCE [LARGE SCALE GENOMIC DNA]</scope>
</reference>
<comment type="caution">
    <text evidence="1">The sequence shown here is derived from an EMBL/GenBank/DDBJ whole genome shotgun (WGS) entry which is preliminary data.</text>
</comment>
<dbReference type="Proteomes" id="UP001314170">
    <property type="component" value="Unassembled WGS sequence"/>
</dbReference>
<dbReference type="EMBL" id="CAWUPB010000957">
    <property type="protein sequence ID" value="CAK7335227.1"/>
    <property type="molecule type" value="Genomic_DNA"/>
</dbReference>
<keyword evidence="2" id="KW-1185">Reference proteome</keyword>
<feature type="non-terminal residue" evidence="1">
    <location>
        <position position="51"/>
    </location>
</feature>
<evidence type="ECO:0000313" key="1">
    <source>
        <dbReference type="EMBL" id="CAK7335227.1"/>
    </source>
</evidence>
<proteinExistence type="predicted"/>
<accession>A0AAV1RI52</accession>
<organism evidence="1 2">
    <name type="scientific">Dovyalis caffra</name>
    <dbReference type="NCBI Taxonomy" id="77055"/>
    <lineage>
        <taxon>Eukaryota</taxon>
        <taxon>Viridiplantae</taxon>
        <taxon>Streptophyta</taxon>
        <taxon>Embryophyta</taxon>
        <taxon>Tracheophyta</taxon>
        <taxon>Spermatophyta</taxon>
        <taxon>Magnoliopsida</taxon>
        <taxon>eudicotyledons</taxon>
        <taxon>Gunneridae</taxon>
        <taxon>Pentapetalae</taxon>
        <taxon>rosids</taxon>
        <taxon>fabids</taxon>
        <taxon>Malpighiales</taxon>
        <taxon>Salicaceae</taxon>
        <taxon>Flacourtieae</taxon>
        <taxon>Dovyalis</taxon>
    </lineage>
</organism>
<dbReference type="AlphaFoldDB" id="A0AAV1RI52"/>
<evidence type="ECO:0000313" key="2">
    <source>
        <dbReference type="Proteomes" id="UP001314170"/>
    </source>
</evidence>
<sequence>MDPVQVCASSLQITNNATKSPVGWRTGESDFPQGLQSNAWAYSLETRENKV</sequence>